<evidence type="ECO:0000313" key="4">
    <source>
        <dbReference type="EMBL" id="SMP33194.1"/>
    </source>
</evidence>
<protein>
    <submittedName>
        <fullName evidence="4">Amino acid ABC transporter substrate-binding protein, PAAT family</fullName>
    </submittedName>
</protein>
<sequence>MKLIVSLVIFALAATSAGAATITVEVRHRPPELLVQDGEVSGSVYELVEAMMQDTGHTASYVEIPWKRSILRAQNGDAGVLVRHSMNDERAQFLFPMPYGFEKREVLFIRRKGSNANPVSFSDLSKYQIGKRASAYYYPEFNQNRDLRTVEATDEQTLIKMLAAGRMDLVISDDLALFRENAEAAGLPFDQHFEAASFKEVLLNGRFFSVPRTGYTSGYAEDLNCAIYKLRVTGRIEDIFKAAGLKPLAQPFPDDFSQGQQETCAG</sequence>
<dbReference type="InterPro" id="IPR001638">
    <property type="entry name" value="Solute-binding_3/MltF_N"/>
</dbReference>
<feature type="signal peptide" evidence="2">
    <location>
        <begin position="1"/>
        <end position="19"/>
    </location>
</feature>
<dbReference type="EMBL" id="FXTT01000005">
    <property type="protein sequence ID" value="SMP33194.1"/>
    <property type="molecule type" value="Genomic_DNA"/>
</dbReference>
<comment type="caution">
    <text evidence="4">The sequence shown here is derived from an EMBL/GenBank/DDBJ whole genome shotgun (WGS) entry which is preliminary data.</text>
</comment>
<gene>
    <name evidence="4" type="ORF">SAMN06265374_3689</name>
</gene>
<evidence type="ECO:0000313" key="5">
    <source>
        <dbReference type="Proteomes" id="UP001157914"/>
    </source>
</evidence>
<dbReference type="RefSeq" id="WP_155190208.1">
    <property type="nucleotide sequence ID" value="NZ_BAAAEA010000001.1"/>
</dbReference>
<reference evidence="4 5" key="1">
    <citation type="submission" date="2017-05" db="EMBL/GenBank/DDBJ databases">
        <authorList>
            <person name="Varghese N."/>
            <person name="Submissions S."/>
        </authorList>
    </citation>
    <scope>NUCLEOTIDE SEQUENCE [LARGE SCALE GENOMIC DNA]</scope>
    <source>
        <strain evidence="4 5">DSM 15949</strain>
    </source>
</reference>
<feature type="domain" description="Solute-binding protein family 3/N-terminal" evidence="3">
    <location>
        <begin position="21"/>
        <end position="243"/>
    </location>
</feature>
<evidence type="ECO:0000256" key="2">
    <source>
        <dbReference type="SAM" id="SignalP"/>
    </source>
</evidence>
<accession>A0ABY1PHU4</accession>
<organism evidence="4 5">
    <name type="scientific">Roseibium denhamense</name>
    <dbReference type="NCBI Taxonomy" id="76305"/>
    <lineage>
        <taxon>Bacteria</taxon>
        <taxon>Pseudomonadati</taxon>
        <taxon>Pseudomonadota</taxon>
        <taxon>Alphaproteobacteria</taxon>
        <taxon>Hyphomicrobiales</taxon>
        <taxon>Stappiaceae</taxon>
        <taxon>Roseibium</taxon>
    </lineage>
</organism>
<proteinExistence type="predicted"/>
<keyword evidence="5" id="KW-1185">Reference proteome</keyword>
<dbReference type="SUPFAM" id="SSF53850">
    <property type="entry name" value="Periplasmic binding protein-like II"/>
    <property type="match status" value="1"/>
</dbReference>
<dbReference type="Proteomes" id="UP001157914">
    <property type="component" value="Unassembled WGS sequence"/>
</dbReference>
<dbReference type="Gene3D" id="3.40.190.10">
    <property type="entry name" value="Periplasmic binding protein-like II"/>
    <property type="match status" value="2"/>
</dbReference>
<dbReference type="Pfam" id="PF00497">
    <property type="entry name" value="SBP_bac_3"/>
    <property type="match status" value="1"/>
</dbReference>
<evidence type="ECO:0000259" key="3">
    <source>
        <dbReference type="SMART" id="SM00062"/>
    </source>
</evidence>
<keyword evidence="1 2" id="KW-0732">Signal</keyword>
<name>A0ABY1PHU4_9HYPH</name>
<feature type="chain" id="PRO_5045227513" evidence="2">
    <location>
        <begin position="20"/>
        <end position="266"/>
    </location>
</feature>
<dbReference type="SMART" id="SM00062">
    <property type="entry name" value="PBPb"/>
    <property type="match status" value="1"/>
</dbReference>
<dbReference type="PANTHER" id="PTHR35936">
    <property type="entry name" value="MEMBRANE-BOUND LYTIC MUREIN TRANSGLYCOSYLASE F"/>
    <property type="match status" value="1"/>
</dbReference>
<evidence type="ECO:0000256" key="1">
    <source>
        <dbReference type="ARBA" id="ARBA00022729"/>
    </source>
</evidence>
<dbReference type="PANTHER" id="PTHR35936:SF25">
    <property type="entry name" value="ABC TRANSPORTER SUBSTRATE-BINDING PROTEIN"/>
    <property type="match status" value="1"/>
</dbReference>